<evidence type="ECO:0000256" key="1">
    <source>
        <dbReference type="ARBA" id="ARBA00000968"/>
    </source>
</evidence>
<dbReference type="Gene3D" id="2.40.30.20">
    <property type="match status" value="2"/>
</dbReference>
<name>A0A5P1R9N2_9GAMM</name>
<evidence type="ECO:0000313" key="12">
    <source>
        <dbReference type="EMBL" id="QEQ96318.1"/>
    </source>
</evidence>
<dbReference type="PIRSF" id="PIRSF000498">
    <property type="entry name" value="Riboflavin_syn_A"/>
    <property type="match status" value="1"/>
</dbReference>
<dbReference type="CDD" id="cd00402">
    <property type="entry name" value="Riboflavin_synthase_like"/>
    <property type="match status" value="1"/>
</dbReference>
<evidence type="ECO:0000256" key="4">
    <source>
        <dbReference type="ARBA" id="ARBA00012827"/>
    </source>
</evidence>
<comment type="catalytic activity">
    <reaction evidence="1">
        <text>2 6,7-dimethyl-8-(1-D-ribityl)lumazine + H(+) = 5-amino-6-(D-ribitylamino)uracil + riboflavin</text>
        <dbReference type="Rhea" id="RHEA:20772"/>
        <dbReference type="ChEBI" id="CHEBI:15378"/>
        <dbReference type="ChEBI" id="CHEBI:15934"/>
        <dbReference type="ChEBI" id="CHEBI:57986"/>
        <dbReference type="ChEBI" id="CHEBI:58201"/>
        <dbReference type="EC" id="2.5.1.9"/>
    </reaction>
</comment>
<evidence type="ECO:0000256" key="7">
    <source>
        <dbReference type="ARBA" id="ARBA00022679"/>
    </source>
</evidence>
<dbReference type="NCBIfam" id="NF009566">
    <property type="entry name" value="PRK13020.1"/>
    <property type="match status" value="1"/>
</dbReference>
<dbReference type="OrthoDB" id="9788537at2"/>
<feature type="domain" description="Lumazine-binding" evidence="11">
    <location>
        <begin position="98"/>
        <end position="194"/>
    </location>
</feature>
<comment type="function">
    <text evidence="2">Catalyzes the dismutation of two molecules of 6,7-dimethyl-8-ribityllumazine, resulting in the formation of riboflavin and 5-amino-6-(D-ribitylamino)uracil.</text>
</comment>
<dbReference type="FunFam" id="2.40.30.20:FF:000003">
    <property type="entry name" value="Riboflavin synthase, alpha subunit"/>
    <property type="match status" value="1"/>
</dbReference>
<evidence type="ECO:0000256" key="5">
    <source>
        <dbReference type="ARBA" id="ARBA00013950"/>
    </source>
</evidence>
<evidence type="ECO:0000313" key="13">
    <source>
        <dbReference type="Proteomes" id="UP000324760"/>
    </source>
</evidence>
<dbReference type="Proteomes" id="UP000324760">
    <property type="component" value="Chromosome"/>
</dbReference>
<evidence type="ECO:0000256" key="6">
    <source>
        <dbReference type="ARBA" id="ARBA00022619"/>
    </source>
</evidence>
<reference evidence="12 13" key="1">
    <citation type="journal article" date="2019" name="Biochem. Eng. J.">
        <title>Metabolic engineering of the marine bacteria Neptunomonas concharum for the production of acetoin and meso-2,3-butanediol from acetate.</title>
        <authorList>
            <person name="Li W."/>
            <person name="Pu N."/>
            <person name="Liu C.-X."/>
            <person name="Yuan Q.-P."/>
            <person name="Li Z.-J."/>
        </authorList>
    </citation>
    <scope>NUCLEOTIDE SEQUENCE [LARGE SCALE GENOMIC DNA]</scope>
    <source>
        <strain evidence="12 13">JCM17730</strain>
    </source>
</reference>
<evidence type="ECO:0000256" key="8">
    <source>
        <dbReference type="ARBA" id="ARBA00022737"/>
    </source>
</evidence>
<dbReference type="InterPro" id="IPR026017">
    <property type="entry name" value="Lumazine-bd_dom"/>
</dbReference>
<feature type="repeat" description="Lumazine-binding" evidence="10">
    <location>
        <begin position="98"/>
        <end position="194"/>
    </location>
</feature>
<dbReference type="InterPro" id="IPR001783">
    <property type="entry name" value="Lumazine-bd"/>
</dbReference>
<dbReference type="NCBIfam" id="NF006767">
    <property type="entry name" value="PRK09289.1"/>
    <property type="match status" value="1"/>
</dbReference>
<keyword evidence="13" id="KW-1185">Reference proteome</keyword>
<proteinExistence type="predicted"/>
<accession>A0A5P1R9N2</accession>
<keyword evidence="8" id="KW-0677">Repeat</keyword>
<dbReference type="PANTHER" id="PTHR21098">
    <property type="entry name" value="RIBOFLAVIN SYNTHASE ALPHA CHAIN"/>
    <property type="match status" value="1"/>
</dbReference>
<evidence type="ECO:0000259" key="11">
    <source>
        <dbReference type="PROSITE" id="PS51177"/>
    </source>
</evidence>
<dbReference type="SUPFAM" id="SSF63380">
    <property type="entry name" value="Riboflavin synthase domain-like"/>
    <property type="match status" value="2"/>
</dbReference>
<keyword evidence="6" id="KW-0686">Riboflavin biosynthesis</keyword>
<dbReference type="KEGG" id="ncu:F0U83_06135"/>
<protein>
    <recommendedName>
        <fullName evidence="5 9">Riboflavin synthase</fullName>
        <ecNumber evidence="4 9">2.5.1.9</ecNumber>
    </recommendedName>
</protein>
<evidence type="ECO:0000256" key="2">
    <source>
        <dbReference type="ARBA" id="ARBA00002803"/>
    </source>
</evidence>
<gene>
    <name evidence="12" type="ORF">F0U83_06135</name>
</gene>
<dbReference type="EC" id="2.5.1.9" evidence="4 9"/>
<dbReference type="EMBL" id="CP043869">
    <property type="protein sequence ID" value="QEQ96318.1"/>
    <property type="molecule type" value="Genomic_DNA"/>
</dbReference>
<dbReference type="PROSITE" id="PS51177">
    <property type="entry name" value="LUMAZINE_BIND"/>
    <property type="match status" value="2"/>
</dbReference>
<dbReference type="Pfam" id="PF00677">
    <property type="entry name" value="Lum_binding"/>
    <property type="match status" value="2"/>
</dbReference>
<dbReference type="AlphaFoldDB" id="A0A5P1R9N2"/>
<evidence type="ECO:0000256" key="3">
    <source>
        <dbReference type="ARBA" id="ARBA00004887"/>
    </source>
</evidence>
<feature type="repeat" description="Lumazine-binding" evidence="10">
    <location>
        <begin position="1"/>
        <end position="97"/>
    </location>
</feature>
<sequence length="203" mass="22125">MFTGIVQGQAEVTLIERRDDFMQLTVRLPSSRAGNLQIGASIAINGTCLTIASFDSCNVRFDLIEETLRVTNLGDITVGDHVNFERAAKFGDEIGGHLLSGHVSSVATIDSIRKTPDNCEIWLKAPDHLSQYLLPKGFVSLNGCSLTIAEVKGNLFNIFLIPETLNVTTFGSANVGDRINLEVDPQTQAIVDTVQRYLDQSSI</sequence>
<dbReference type="NCBIfam" id="TIGR00187">
    <property type="entry name" value="ribE"/>
    <property type="match status" value="1"/>
</dbReference>
<evidence type="ECO:0000256" key="10">
    <source>
        <dbReference type="PROSITE-ProRule" id="PRU00524"/>
    </source>
</evidence>
<dbReference type="GO" id="GO:0009231">
    <property type="term" value="P:riboflavin biosynthetic process"/>
    <property type="evidence" value="ECO:0007669"/>
    <property type="project" value="UniProtKB-KW"/>
</dbReference>
<feature type="domain" description="Lumazine-binding" evidence="11">
    <location>
        <begin position="1"/>
        <end position="97"/>
    </location>
</feature>
<dbReference type="PANTHER" id="PTHR21098:SF0">
    <property type="entry name" value="RIBOFLAVIN SYNTHASE"/>
    <property type="match status" value="1"/>
</dbReference>
<dbReference type="InterPro" id="IPR017938">
    <property type="entry name" value="Riboflavin_synthase-like_b-brl"/>
</dbReference>
<dbReference type="GO" id="GO:0004746">
    <property type="term" value="F:riboflavin synthase activity"/>
    <property type="evidence" value="ECO:0007669"/>
    <property type="project" value="UniProtKB-UniRule"/>
</dbReference>
<dbReference type="InterPro" id="IPR023366">
    <property type="entry name" value="ATP_synth_asu-like_sf"/>
</dbReference>
<keyword evidence="7" id="KW-0808">Transferase</keyword>
<evidence type="ECO:0000256" key="9">
    <source>
        <dbReference type="NCBIfam" id="TIGR00187"/>
    </source>
</evidence>
<dbReference type="RefSeq" id="WP_138988697.1">
    <property type="nucleotide sequence ID" value="NZ_CP043869.1"/>
</dbReference>
<comment type="pathway">
    <text evidence="3">Cofactor biosynthesis; riboflavin biosynthesis; riboflavin from 2-hydroxy-3-oxobutyl phosphate and 5-amino-6-(D-ribitylamino)uracil: step 2/2.</text>
</comment>
<organism evidence="12 13">
    <name type="scientific">Neptunomonas concharum</name>
    <dbReference type="NCBI Taxonomy" id="1031538"/>
    <lineage>
        <taxon>Bacteria</taxon>
        <taxon>Pseudomonadati</taxon>
        <taxon>Pseudomonadota</taxon>
        <taxon>Gammaproteobacteria</taxon>
        <taxon>Oceanospirillales</taxon>
        <taxon>Oceanospirillaceae</taxon>
        <taxon>Neptunomonas</taxon>
    </lineage>
</organism>